<gene>
    <name evidence="1" type="ORF">SD10_06760</name>
</gene>
<dbReference type="Proteomes" id="UP000033054">
    <property type="component" value="Chromosome"/>
</dbReference>
<protein>
    <recommendedName>
        <fullName evidence="3">Ketohydroxyglutarate aldolase</fullName>
    </recommendedName>
</protein>
<accession>A0A0E3ZSZ5</accession>
<dbReference type="EMBL" id="CP010429">
    <property type="protein sequence ID" value="AKD54655.1"/>
    <property type="molecule type" value="Genomic_DNA"/>
</dbReference>
<evidence type="ECO:0008006" key="3">
    <source>
        <dbReference type="Google" id="ProtNLM"/>
    </source>
</evidence>
<dbReference type="STRING" id="1379870.SD10_06760"/>
<reference evidence="1 2" key="1">
    <citation type="journal article" date="2014" name="Curr. Microbiol.">
        <title>Spirosoma radiotolerans sp. nov., a gamma-radiation-resistant bacterium isolated from gamma ray-irradiated soil.</title>
        <authorList>
            <person name="Lee J.J."/>
            <person name="Srinivasan S."/>
            <person name="Lim S."/>
            <person name="Joe M."/>
            <person name="Im S."/>
            <person name="Bae S.I."/>
            <person name="Park K.R."/>
            <person name="Han J.H."/>
            <person name="Park S.H."/>
            <person name="Joo B.M."/>
            <person name="Park S.J."/>
            <person name="Kim M.K."/>
        </authorList>
    </citation>
    <scope>NUCLEOTIDE SEQUENCE [LARGE SCALE GENOMIC DNA]</scope>
    <source>
        <strain evidence="1 2">DG5A</strain>
    </source>
</reference>
<dbReference type="AlphaFoldDB" id="A0A0E3ZSZ5"/>
<dbReference type="SUPFAM" id="SSF54897">
    <property type="entry name" value="Protease propeptides/inhibitors"/>
    <property type="match status" value="1"/>
</dbReference>
<dbReference type="OrthoDB" id="573997at2"/>
<dbReference type="PATRIC" id="fig|1379870.5.peg.1471"/>
<keyword evidence="2" id="KW-1185">Reference proteome</keyword>
<evidence type="ECO:0000313" key="1">
    <source>
        <dbReference type="EMBL" id="AKD54655.1"/>
    </source>
</evidence>
<dbReference type="KEGG" id="srd:SD10_06760"/>
<dbReference type="RefSeq" id="WP_046376257.1">
    <property type="nucleotide sequence ID" value="NZ_CP010429.1"/>
</dbReference>
<sequence>MSTTKKWVVTLASDRPISEVSNELTKTGFDVDQVLDQIGCITGSASDEVVQKLRKVPGVADVSPESPIQLPPSDESITW</sequence>
<organism evidence="1 2">
    <name type="scientific">Spirosoma radiotolerans</name>
    <dbReference type="NCBI Taxonomy" id="1379870"/>
    <lineage>
        <taxon>Bacteria</taxon>
        <taxon>Pseudomonadati</taxon>
        <taxon>Bacteroidota</taxon>
        <taxon>Cytophagia</taxon>
        <taxon>Cytophagales</taxon>
        <taxon>Cytophagaceae</taxon>
        <taxon>Spirosoma</taxon>
    </lineage>
</organism>
<name>A0A0E3ZSZ5_9BACT</name>
<proteinExistence type="predicted"/>
<dbReference type="HOGENOM" id="CLU_2601209_0_0_10"/>
<evidence type="ECO:0000313" key="2">
    <source>
        <dbReference type="Proteomes" id="UP000033054"/>
    </source>
</evidence>